<dbReference type="OrthoDB" id="9810556at2"/>
<dbReference type="PANTHER" id="PTHR32322:SF9">
    <property type="entry name" value="AMINO-ACID METABOLITE EFFLUX PUMP-RELATED"/>
    <property type="match status" value="1"/>
</dbReference>
<dbReference type="InterPro" id="IPR037185">
    <property type="entry name" value="EmrE-like"/>
</dbReference>
<dbReference type="RefSeq" id="WP_109767922.1">
    <property type="nucleotide sequence ID" value="NZ_JASHJV010000005.1"/>
</dbReference>
<dbReference type="EMBL" id="QFWV02000002">
    <property type="protein sequence ID" value="RKF08109.1"/>
    <property type="molecule type" value="Genomic_DNA"/>
</dbReference>
<evidence type="ECO:0000313" key="7">
    <source>
        <dbReference type="EMBL" id="RKF08109.1"/>
    </source>
</evidence>
<feature type="transmembrane region" description="Helical" evidence="5">
    <location>
        <begin position="200"/>
        <end position="217"/>
    </location>
</feature>
<proteinExistence type="predicted"/>
<dbReference type="InterPro" id="IPR050638">
    <property type="entry name" value="AA-Vitamin_Transporters"/>
</dbReference>
<gene>
    <name evidence="7" type="ORF">DEM25_001955</name>
</gene>
<dbReference type="Pfam" id="PF00892">
    <property type="entry name" value="EamA"/>
    <property type="match status" value="2"/>
</dbReference>
<dbReference type="InterPro" id="IPR000620">
    <property type="entry name" value="EamA_dom"/>
</dbReference>
<keyword evidence="2 5" id="KW-0812">Transmembrane</keyword>
<dbReference type="SUPFAM" id="SSF103481">
    <property type="entry name" value="Multidrug resistance efflux transporter EmrE"/>
    <property type="match status" value="2"/>
</dbReference>
<evidence type="ECO:0000256" key="2">
    <source>
        <dbReference type="ARBA" id="ARBA00022692"/>
    </source>
</evidence>
<protein>
    <submittedName>
        <fullName evidence="7">DMT family transporter</fullName>
    </submittedName>
</protein>
<accession>A0A3A8AG96</accession>
<evidence type="ECO:0000313" key="8">
    <source>
        <dbReference type="Proteomes" id="UP000246132"/>
    </source>
</evidence>
<dbReference type="GO" id="GO:0016020">
    <property type="term" value="C:membrane"/>
    <property type="evidence" value="ECO:0007669"/>
    <property type="project" value="UniProtKB-SubCell"/>
</dbReference>
<dbReference type="Proteomes" id="UP000246132">
    <property type="component" value="Unassembled WGS sequence"/>
</dbReference>
<name>A0A3A8AG96_9HYPH</name>
<feature type="transmembrane region" description="Helical" evidence="5">
    <location>
        <begin position="229"/>
        <end position="247"/>
    </location>
</feature>
<evidence type="ECO:0000256" key="3">
    <source>
        <dbReference type="ARBA" id="ARBA00022989"/>
    </source>
</evidence>
<feature type="transmembrane region" description="Helical" evidence="5">
    <location>
        <begin position="254"/>
        <end position="276"/>
    </location>
</feature>
<organism evidence="7 8">
    <name type="scientific">Oceaniradius stylonematis</name>
    <dbReference type="NCBI Taxonomy" id="2184161"/>
    <lineage>
        <taxon>Bacteria</taxon>
        <taxon>Pseudomonadati</taxon>
        <taxon>Pseudomonadota</taxon>
        <taxon>Alphaproteobacteria</taxon>
        <taxon>Hyphomicrobiales</taxon>
        <taxon>Ahrensiaceae</taxon>
        <taxon>Oceaniradius</taxon>
    </lineage>
</organism>
<keyword evidence="4 5" id="KW-0472">Membrane</keyword>
<feature type="domain" description="EamA" evidence="6">
    <location>
        <begin position="24"/>
        <end position="155"/>
    </location>
</feature>
<evidence type="ECO:0000256" key="1">
    <source>
        <dbReference type="ARBA" id="ARBA00004141"/>
    </source>
</evidence>
<keyword evidence="8" id="KW-1185">Reference proteome</keyword>
<reference evidence="7 8" key="1">
    <citation type="journal article" date="2018" name="Int. J. Syst. Bacteriol.">
        <title>Oceaniradius stylonemae gen. nov., sp. nov., isolated from a red alga, Stylonema cornu-cervi.</title>
        <authorList>
            <person name="Jeong S."/>
        </authorList>
    </citation>
    <scope>NUCLEOTIDE SEQUENCE [LARGE SCALE GENOMIC DNA]</scope>
    <source>
        <strain evidence="7 8">StC1</strain>
    </source>
</reference>
<feature type="transmembrane region" description="Helical" evidence="5">
    <location>
        <begin position="81"/>
        <end position="103"/>
    </location>
</feature>
<feature type="transmembrane region" description="Helical" evidence="5">
    <location>
        <begin position="168"/>
        <end position="188"/>
    </location>
</feature>
<sequence>MSQQTSVLPAPDGTIRRAGPIDVSLLVLVAIIWASAFIAIKIAVPHTGPLWLAAIRVTIGALVLAPYALWRGLVLPDTAKVWGLVVAMAMLNVAVPFFLISWAGLTIDAGMLALLMGTGPLMALVGSHLFTVDDKINALKLIAVALGFSGVIVLVGGATIGGLGGAHIVAQLATLAASLCYSTSGLLVRRIDIPPTRMAFLALCVGAALLIPLAALVDGVPTAMPSGSAIWALVYLGAFPTGLAYVMRYQLIRAIGFSTFALSIYMIPAFGVLLGVLILDEEPQPKMLIALGLIMAGLFFARAGSGAAIAHPARKRPS</sequence>
<feature type="transmembrane region" description="Helical" evidence="5">
    <location>
        <begin position="21"/>
        <end position="44"/>
    </location>
</feature>
<feature type="domain" description="EamA" evidence="6">
    <location>
        <begin position="172"/>
        <end position="300"/>
    </location>
</feature>
<dbReference type="AlphaFoldDB" id="A0A3A8AG96"/>
<comment type="caution">
    <text evidence="7">The sequence shown here is derived from an EMBL/GenBank/DDBJ whole genome shotgun (WGS) entry which is preliminary data.</text>
</comment>
<keyword evidence="3 5" id="KW-1133">Transmembrane helix</keyword>
<feature type="transmembrane region" description="Helical" evidence="5">
    <location>
        <begin position="109"/>
        <end position="130"/>
    </location>
</feature>
<evidence type="ECO:0000259" key="6">
    <source>
        <dbReference type="Pfam" id="PF00892"/>
    </source>
</evidence>
<dbReference type="PANTHER" id="PTHR32322">
    <property type="entry name" value="INNER MEMBRANE TRANSPORTER"/>
    <property type="match status" value="1"/>
</dbReference>
<feature type="transmembrane region" description="Helical" evidence="5">
    <location>
        <begin position="50"/>
        <end position="69"/>
    </location>
</feature>
<evidence type="ECO:0000256" key="4">
    <source>
        <dbReference type="ARBA" id="ARBA00023136"/>
    </source>
</evidence>
<feature type="transmembrane region" description="Helical" evidence="5">
    <location>
        <begin position="288"/>
        <end position="310"/>
    </location>
</feature>
<feature type="transmembrane region" description="Helical" evidence="5">
    <location>
        <begin position="142"/>
        <end position="162"/>
    </location>
</feature>
<comment type="subcellular location">
    <subcellularLocation>
        <location evidence="1">Membrane</location>
        <topology evidence="1">Multi-pass membrane protein</topology>
    </subcellularLocation>
</comment>
<evidence type="ECO:0000256" key="5">
    <source>
        <dbReference type="SAM" id="Phobius"/>
    </source>
</evidence>